<dbReference type="GO" id="GO:0003677">
    <property type="term" value="F:DNA binding"/>
    <property type="evidence" value="ECO:0007669"/>
    <property type="project" value="UniProtKB-UniRule"/>
</dbReference>
<dbReference type="InterPro" id="IPR040465">
    <property type="entry name" value="CtsR_N"/>
</dbReference>
<gene>
    <name evidence="10" type="primary">ctsR</name>
    <name evidence="12" type="ORF">BN1095_240005</name>
    <name evidence="11" type="ORF">BN1096_80004</name>
    <name evidence="10" type="ORF">BN1097_70006</name>
    <name evidence="15" type="ORF">SAMEA1402366_03454</name>
    <name evidence="14" type="ORF">SAMEA1402399_04080</name>
    <name evidence="13" type="ORF">SAMEA3375112_03992</name>
</gene>
<comment type="similarity">
    <text evidence="1 7">Belongs to the CtsR family.</text>
</comment>
<dbReference type="Gene3D" id="1.10.1200.150">
    <property type="entry name" value="Transcriptional regulator CtsR, C-terminal domain"/>
    <property type="match status" value="1"/>
</dbReference>
<evidence type="ECO:0000256" key="1">
    <source>
        <dbReference type="ARBA" id="ARBA00010189"/>
    </source>
</evidence>
<evidence type="ECO:0000313" key="16">
    <source>
        <dbReference type="Proteomes" id="UP000189137"/>
    </source>
</evidence>
<dbReference type="Proteomes" id="UP000189137">
    <property type="component" value="Unassembled WGS sequence"/>
</dbReference>
<dbReference type="Pfam" id="PF17727">
    <property type="entry name" value="CtsR_C"/>
    <property type="match status" value="1"/>
</dbReference>
<evidence type="ECO:0000313" key="15">
    <source>
        <dbReference type="EMBL" id="VHY20080.1"/>
    </source>
</evidence>
<dbReference type="InterPro" id="IPR041908">
    <property type="entry name" value="CtsR_C_sf"/>
</dbReference>
<keyword evidence="4 7" id="KW-0805">Transcription regulation</keyword>
<proteinExistence type="inferred from homology"/>
<evidence type="ECO:0000313" key="12">
    <source>
        <dbReference type="EMBL" id="CDT02155.1"/>
    </source>
</evidence>
<dbReference type="EMBL" id="LK932894">
    <property type="protein sequence ID" value="CDT02155.1"/>
    <property type="molecule type" value="Genomic_DNA"/>
</dbReference>
<keyword evidence="6 7" id="KW-0804">Transcription</keyword>
<accession>A0A069AK80</accession>
<evidence type="ECO:0000259" key="8">
    <source>
        <dbReference type="Pfam" id="PF05848"/>
    </source>
</evidence>
<sequence>MILMATMTDIIEKFIKDLMEEDNSIQIQRNELANLFSCAPSQINYVLTTRFTIDRGYYIESKKGGGGYVQIEKIRKSKDGHIRELLNEKIGSQISYKKAKELLEGLKESDLINERELKLILYAIDDKSLCMPIYELKEKVRSNILKNIIIGLFSIEE</sequence>
<evidence type="ECO:0000313" key="17">
    <source>
        <dbReference type="Proteomes" id="UP000372533"/>
    </source>
</evidence>
<evidence type="ECO:0000256" key="4">
    <source>
        <dbReference type="ARBA" id="ARBA00023015"/>
    </source>
</evidence>
<evidence type="ECO:0000313" key="13">
    <source>
        <dbReference type="EMBL" id="SJT21969.1"/>
    </source>
</evidence>
<dbReference type="AlphaFoldDB" id="A0A069AK80"/>
<dbReference type="InterPro" id="IPR008463">
    <property type="entry name" value="CtsR"/>
</dbReference>
<dbReference type="EMBL" id="LK932409">
    <property type="protein sequence ID" value="CDS88906.1"/>
    <property type="molecule type" value="Genomic_DNA"/>
</dbReference>
<feature type="domain" description="CtsR C-terminal dimerization" evidence="9">
    <location>
        <begin position="80"/>
        <end position="149"/>
    </location>
</feature>
<evidence type="ECO:0000313" key="10">
    <source>
        <dbReference type="EMBL" id="CDS88906.1"/>
    </source>
</evidence>
<evidence type="ECO:0000313" key="18">
    <source>
        <dbReference type="Proteomes" id="UP000411588"/>
    </source>
</evidence>
<dbReference type="Proteomes" id="UP000372533">
    <property type="component" value="Unassembled WGS sequence"/>
</dbReference>
<keyword evidence="3 7" id="KW-0678">Repressor</keyword>
<name>A0A069AK80_CLODI</name>
<dbReference type="GO" id="GO:0006355">
    <property type="term" value="P:regulation of DNA-templated transcription"/>
    <property type="evidence" value="ECO:0007669"/>
    <property type="project" value="UniProtKB-UniRule"/>
</dbReference>
<keyword evidence="5 7" id="KW-0238">DNA-binding</keyword>
<feature type="domain" description="CtsR N-terminal HTH" evidence="8">
    <location>
        <begin position="7"/>
        <end position="74"/>
    </location>
</feature>
<evidence type="ECO:0000259" key="9">
    <source>
        <dbReference type="Pfam" id="PF17727"/>
    </source>
</evidence>
<protein>
    <recommendedName>
        <fullName evidence="2 7">Transcriptional regulator CtsR</fullName>
    </recommendedName>
</protein>
<dbReference type="InterPro" id="IPR041902">
    <property type="entry name" value="CtsR_N_sf"/>
</dbReference>
<evidence type="ECO:0000256" key="2">
    <source>
        <dbReference type="ARBA" id="ARBA00014129"/>
    </source>
</evidence>
<reference evidence="10" key="1">
    <citation type="submission" date="2014-07" db="EMBL/GenBank/DDBJ databases">
        <authorList>
            <person name="Monot Marc"/>
        </authorList>
    </citation>
    <scope>NUCLEOTIDE SEQUENCE</scope>
    <source>
        <strain evidence="12">7032989</strain>
        <strain evidence="10">7032994</strain>
    </source>
</reference>
<evidence type="ECO:0000313" key="11">
    <source>
        <dbReference type="EMBL" id="CDS90268.1"/>
    </source>
</evidence>
<dbReference type="EMBL" id="LK932535">
    <property type="protein sequence ID" value="CDS90268.1"/>
    <property type="molecule type" value="Genomic_DNA"/>
</dbReference>
<dbReference type="InterPro" id="IPR041473">
    <property type="entry name" value="CtsR_C"/>
</dbReference>
<dbReference type="Gene3D" id="3.30.56.130">
    <property type="entry name" value="Transcriptional regulator CtsR, winged HTH domain"/>
    <property type="match status" value="1"/>
</dbReference>
<dbReference type="EMBL" id="CAAJVP010000023">
    <property type="protein sequence ID" value="VHY20080.1"/>
    <property type="molecule type" value="Genomic_DNA"/>
</dbReference>
<evidence type="ECO:0000313" key="14">
    <source>
        <dbReference type="EMBL" id="VFD36655.1"/>
    </source>
</evidence>
<dbReference type="EMBL" id="FUPS01000019">
    <property type="protein sequence ID" value="SJT21969.1"/>
    <property type="molecule type" value="Genomic_DNA"/>
</dbReference>
<reference evidence="15 17" key="2">
    <citation type="submission" date="2019-04" db="EMBL/GenBank/DDBJ databases">
        <authorList>
            <consortium name="Pathogen Informatics"/>
        </authorList>
    </citation>
    <scope>NUCLEOTIDE SEQUENCE [LARGE SCALE GENOMIC DNA]</scope>
    <source>
        <strain evidence="14">Clo34</strain>
        <strain evidence="18">clo34</strain>
        <strain evidence="15">Tl291</strain>
        <strain evidence="17">tl291</strain>
        <strain evidence="13 16">VRECD0157</strain>
    </source>
</reference>
<evidence type="ECO:0000256" key="3">
    <source>
        <dbReference type="ARBA" id="ARBA00022491"/>
    </source>
</evidence>
<evidence type="ECO:0000256" key="7">
    <source>
        <dbReference type="PIRNR" id="PIRNR010607"/>
    </source>
</evidence>
<dbReference type="EMBL" id="CAADAN010000028">
    <property type="protein sequence ID" value="VFD36655.1"/>
    <property type="molecule type" value="Genomic_DNA"/>
</dbReference>
<dbReference type="PIRSF" id="PIRSF010607">
    <property type="entry name" value="Txn_repr_CtsR"/>
    <property type="match status" value="1"/>
</dbReference>
<organism evidence="10">
    <name type="scientific">Clostridioides difficile</name>
    <name type="common">Peptoclostridium difficile</name>
    <dbReference type="NCBI Taxonomy" id="1496"/>
    <lineage>
        <taxon>Bacteria</taxon>
        <taxon>Bacillati</taxon>
        <taxon>Bacillota</taxon>
        <taxon>Clostridia</taxon>
        <taxon>Peptostreptococcales</taxon>
        <taxon>Peptostreptococcaceae</taxon>
        <taxon>Clostridioides</taxon>
    </lineage>
</organism>
<evidence type="ECO:0000256" key="6">
    <source>
        <dbReference type="ARBA" id="ARBA00023163"/>
    </source>
</evidence>
<dbReference type="Pfam" id="PF05848">
    <property type="entry name" value="CtsR"/>
    <property type="match status" value="1"/>
</dbReference>
<dbReference type="Proteomes" id="UP000411588">
    <property type="component" value="Unassembled WGS sequence"/>
</dbReference>
<evidence type="ECO:0000256" key="5">
    <source>
        <dbReference type="ARBA" id="ARBA00023125"/>
    </source>
</evidence>